<accession>A0ACB5SY09</accession>
<organism evidence="1 2">
    <name type="scientific">Ambrosiozyma monospora</name>
    <name type="common">Yeast</name>
    <name type="synonym">Endomycopsis monosporus</name>
    <dbReference type="NCBI Taxonomy" id="43982"/>
    <lineage>
        <taxon>Eukaryota</taxon>
        <taxon>Fungi</taxon>
        <taxon>Dikarya</taxon>
        <taxon>Ascomycota</taxon>
        <taxon>Saccharomycotina</taxon>
        <taxon>Pichiomycetes</taxon>
        <taxon>Pichiales</taxon>
        <taxon>Pichiaceae</taxon>
        <taxon>Ambrosiozyma</taxon>
    </lineage>
</organism>
<gene>
    <name evidence="1" type="ORF">Amon02_000238100</name>
</gene>
<protein>
    <submittedName>
        <fullName evidence="1">Unnamed protein product</fullName>
    </submittedName>
</protein>
<keyword evidence="2" id="KW-1185">Reference proteome</keyword>
<evidence type="ECO:0000313" key="1">
    <source>
        <dbReference type="EMBL" id="GME75954.1"/>
    </source>
</evidence>
<sequence>MSDTKINKVLVPSFVINYPNKHKIFDKHSNKVKGQAEIYFHRPCSGVTSIELGFKGDLREHLPVVVVKKGKSVHRKTSLNTKIGILFNDSHTVFPENPNGGESVSVAEDTVLKFPVDFEFPAKEHDLPTSCNSWRQLVTVRYELYLRLSFKDRLGKISYTDFLCPLKFQGGSLQEVQEKRPSLPGRYVFENKRILFEPDANGNMTPTINKPSKGLSKFMKKGKSKTKDVDLSLNLDLNPNINMLSRVFDTPITIKCLSKLKPELLQHNGKSTKLGYFEIESMQLVLKVVEYSREIIIFDEKFQIKPAFDLKDFQNGSITTTINELNPENPHKNETFMDILQKPVITQNSLSKHLAPKFAIQAKLKIGMGEPSPVPSSTSNSVYESALFLSSITNVNFYVAAPKEAPSYETQANYYSNVDEFSADSFHYTRVFSPSETELAVGTGGGIGVTRDDYLGPDTKGEVTTTILFTGKGTGSCSYYQPGCYDCGDGYDTTKYHDGDDLFSGLGDEDYDQFASLGWAVGLGGGTGGML</sequence>
<comment type="caution">
    <text evidence="1">The sequence shown here is derived from an EMBL/GenBank/DDBJ whole genome shotgun (WGS) entry which is preliminary data.</text>
</comment>
<proteinExistence type="predicted"/>
<dbReference type="EMBL" id="BSXS01001363">
    <property type="protein sequence ID" value="GME75954.1"/>
    <property type="molecule type" value="Genomic_DNA"/>
</dbReference>
<dbReference type="Proteomes" id="UP001165064">
    <property type="component" value="Unassembled WGS sequence"/>
</dbReference>
<evidence type="ECO:0000313" key="2">
    <source>
        <dbReference type="Proteomes" id="UP001165064"/>
    </source>
</evidence>
<reference evidence="1" key="1">
    <citation type="submission" date="2023-04" db="EMBL/GenBank/DDBJ databases">
        <title>Ambrosiozyma monospora NBRC 10751.</title>
        <authorList>
            <person name="Ichikawa N."/>
            <person name="Sato H."/>
            <person name="Tonouchi N."/>
        </authorList>
    </citation>
    <scope>NUCLEOTIDE SEQUENCE</scope>
    <source>
        <strain evidence="1">NBRC 10751</strain>
    </source>
</reference>
<name>A0ACB5SY09_AMBMO</name>